<keyword evidence="5" id="KW-1185">Reference proteome</keyword>
<reference evidence="5" key="1">
    <citation type="journal article" date="2019" name="Int. J. Syst. Evol. Microbiol.">
        <title>The Global Catalogue of Microorganisms (GCM) 10K type strain sequencing project: providing services to taxonomists for standard genome sequencing and annotation.</title>
        <authorList>
            <consortium name="The Broad Institute Genomics Platform"/>
            <consortium name="The Broad Institute Genome Sequencing Center for Infectious Disease"/>
            <person name="Wu L."/>
            <person name="Ma J."/>
        </authorList>
    </citation>
    <scope>NUCLEOTIDE SEQUENCE [LARGE SCALE GENOMIC DNA]</scope>
    <source>
        <strain evidence="5">KCTC 52368</strain>
    </source>
</reference>
<evidence type="ECO:0000256" key="2">
    <source>
        <dbReference type="ARBA" id="ARBA00023136"/>
    </source>
</evidence>
<comment type="caution">
    <text evidence="4">The sequence shown here is derived from an EMBL/GenBank/DDBJ whole genome shotgun (WGS) entry which is preliminary data.</text>
</comment>
<accession>A0ABW5MUR9</accession>
<dbReference type="Pfam" id="PF01103">
    <property type="entry name" value="Omp85"/>
    <property type="match status" value="1"/>
</dbReference>
<dbReference type="RefSeq" id="WP_377766545.1">
    <property type="nucleotide sequence ID" value="NZ_JBHULB010000008.1"/>
</dbReference>
<dbReference type="EMBL" id="JBHULB010000008">
    <property type="protein sequence ID" value="MFD2586992.1"/>
    <property type="molecule type" value="Genomic_DNA"/>
</dbReference>
<evidence type="ECO:0000313" key="5">
    <source>
        <dbReference type="Proteomes" id="UP001597526"/>
    </source>
</evidence>
<protein>
    <submittedName>
        <fullName evidence="4">BamA/TamA family outer membrane protein</fullName>
    </submittedName>
</protein>
<gene>
    <name evidence="4" type="ORF">ACFSQJ_08620</name>
</gene>
<organism evidence="4 5">
    <name type="scientific">Croceitalea marina</name>
    <dbReference type="NCBI Taxonomy" id="1775166"/>
    <lineage>
        <taxon>Bacteria</taxon>
        <taxon>Pseudomonadati</taxon>
        <taxon>Bacteroidota</taxon>
        <taxon>Flavobacteriia</taxon>
        <taxon>Flavobacteriales</taxon>
        <taxon>Flavobacteriaceae</taxon>
        <taxon>Croceitalea</taxon>
    </lineage>
</organism>
<sequence>MRSYTLGILTLIFVLFGTAIFGQTNTQGVKQDSIKNFNLTALPVVFYLPETGLGFGGLGIATFRFKDELETSRPSSAQLGVSYTTKNQLLVFAPYELYWDDEKWRIVGELGFYKYFYNFYGVGINSDEADFDTYDVTFPRFRFSILKEVLPNISLGVGYELDIFSNLGITEGGILEASDVIGKEGGGTVSNIGVQAFYDSRDNIFYPTKGFFIQGSVFSAARFLGSSFSYFKFSLDNRFYKTVKGKHILAANLFIANNGEGTPFFNLNYLGSNRTRGFNDRRYQDNAELSTVLEYRFPISGRFGGAVFGSTGTVASNFSDLFASRYRNAAGLGLRYIINKKDGIRIRVDYGYTAEGGNLYFTIREAF</sequence>
<name>A0ABW5MUR9_9FLAO</name>
<dbReference type="InterPro" id="IPR000184">
    <property type="entry name" value="Bac_surfAg_D15"/>
</dbReference>
<proteinExistence type="predicted"/>
<feature type="domain" description="Bacterial surface antigen (D15)" evidence="3">
    <location>
        <begin position="76"/>
        <end position="352"/>
    </location>
</feature>
<comment type="subcellular location">
    <subcellularLocation>
        <location evidence="1">Membrane</location>
    </subcellularLocation>
</comment>
<keyword evidence="2" id="KW-0472">Membrane</keyword>
<dbReference type="Gene3D" id="2.40.160.50">
    <property type="entry name" value="membrane protein fhac: a member of the omp85/tpsb transporter family"/>
    <property type="match status" value="1"/>
</dbReference>
<evidence type="ECO:0000256" key="1">
    <source>
        <dbReference type="ARBA" id="ARBA00004370"/>
    </source>
</evidence>
<dbReference type="Proteomes" id="UP001597526">
    <property type="component" value="Unassembled WGS sequence"/>
</dbReference>
<evidence type="ECO:0000313" key="4">
    <source>
        <dbReference type="EMBL" id="MFD2586992.1"/>
    </source>
</evidence>
<evidence type="ECO:0000259" key="3">
    <source>
        <dbReference type="Pfam" id="PF01103"/>
    </source>
</evidence>